<reference evidence="2" key="1">
    <citation type="journal article" date="2014" name="Nat. Commun.">
        <title>The rainbow trout genome provides novel insights into evolution after whole-genome duplication in vertebrates.</title>
        <authorList>
            <person name="Berthelot C."/>
            <person name="Brunet F."/>
            <person name="Chalopin D."/>
            <person name="Juanchich A."/>
            <person name="Bernard M."/>
            <person name="Noel B."/>
            <person name="Bento P."/>
            <person name="Da Silva C."/>
            <person name="Labadie K."/>
            <person name="Alberti A."/>
            <person name="Aury J.M."/>
            <person name="Louis A."/>
            <person name="Dehais P."/>
            <person name="Bardou P."/>
            <person name="Montfort J."/>
            <person name="Klopp C."/>
            <person name="Cabau C."/>
            <person name="Gaspin C."/>
            <person name="Thorgaard G.H."/>
            <person name="Boussaha M."/>
            <person name="Quillet E."/>
            <person name="Guyomard R."/>
            <person name="Galiana D."/>
            <person name="Bobe J."/>
            <person name="Volff J.N."/>
            <person name="Genet C."/>
            <person name="Wincker P."/>
            <person name="Jaillon O."/>
            <person name="Roest Crollius H."/>
            <person name="Guiguen Y."/>
        </authorList>
    </citation>
    <scope>NUCLEOTIDE SEQUENCE [LARGE SCALE GENOMIC DNA]</scope>
</reference>
<reference evidence="2" key="2">
    <citation type="submission" date="2014-03" db="EMBL/GenBank/DDBJ databases">
        <authorList>
            <person name="Genoscope - CEA"/>
        </authorList>
    </citation>
    <scope>NUCLEOTIDE SEQUENCE</scope>
</reference>
<keyword evidence="1" id="KW-0812">Transmembrane</keyword>
<evidence type="ECO:0000256" key="1">
    <source>
        <dbReference type="SAM" id="Phobius"/>
    </source>
</evidence>
<feature type="transmembrane region" description="Helical" evidence="1">
    <location>
        <begin position="40"/>
        <end position="59"/>
    </location>
</feature>
<dbReference type="EMBL" id="FR913136">
    <property type="protein sequence ID" value="CDQ92354.1"/>
    <property type="molecule type" value="Genomic_DNA"/>
</dbReference>
<gene>
    <name evidence="2" type="ORF">GSONMT00002713001</name>
</gene>
<evidence type="ECO:0000313" key="2">
    <source>
        <dbReference type="EMBL" id="CDQ92354.1"/>
    </source>
</evidence>
<protein>
    <submittedName>
        <fullName evidence="2">Uncharacterized protein</fullName>
    </submittedName>
</protein>
<keyword evidence="1" id="KW-1133">Transmembrane helix</keyword>
<organism evidence="2 3">
    <name type="scientific">Oncorhynchus mykiss</name>
    <name type="common">Rainbow trout</name>
    <name type="synonym">Salmo gairdneri</name>
    <dbReference type="NCBI Taxonomy" id="8022"/>
    <lineage>
        <taxon>Eukaryota</taxon>
        <taxon>Metazoa</taxon>
        <taxon>Chordata</taxon>
        <taxon>Craniata</taxon>
        <taxon>Vertebrata</taxon>
        <taxon>Euteleostomi</taxon>
        <taxon>Actinopterygii</taxon>
        <taxon>Neopterygii</taxon>
        <taxon>Teleostei</taxon>
        <taxon>Protacanthopterygii</taxon>
        <taxon>Salmoniformes</taxon>
        <taxon>Salmonidae</taxon>
        <taxon>Salmoninae</taxon>
        <taxon>Oncorhynchus</taxon>
    </lineage>
</organism>
<dbReference type="STRING" id="8022.A0A060YSC2"/>
<dbReference type="PaxDb" id="8022-A0A060YSC2"/>
<dbReference type="Proteomes" id="UP000193380">
    <property type="component" value="Unassembled WGS sequence"/>
</dbReference>
<accession>A0A060YSC2</accession>
<keyword evidence="1" id="KW-0472">Membrane</keyword>
<sequence>MGGLLVFSNTFLHSKTCMYVTEVLSLLCTAYSLFHLVKAQLFIFISLLLLLVLTLLSSFSMQMSSYKRATFEEEATDNPADGSMSPDSVEVGFRKGGIQLLGPMGRRTQMEVVLAGVLLCSLLALFGCAVTLGMRYNTGEAFGYTHGHRRASTHTSTQVLCLIIRLIICYVSLCINISAGWCLAVSL</sequence>
<evidence type="ECO:0000313" key="3">
    <source>
        <dbReference type="Proteomes" id="UP000193380"/>
    </source>
</evidence>
<dbReference type="AlphaFoldDB" id="A0A060YSC2"/>
<feature type="transmembrane region" description="Helical" evidence="1">
    <location>
        <begin position="162"/>
        <end position="184"/>
    </location>
</feature>
<name>A0A060YSC2_ONCMY</name>
<proteinExistence type="predicted"/>
<feature type="transmembrane region" description="Helical" evidence="1">
    <location>
        <begin position="112"/>
        <end position="134"/>
    </location>
</feature>